<name>A0A556MHL8_9SPHI</name>
<keyword evidence="3" id="KW-1185">Reference proteome</keyword>
<feature type="chain" id="PRO_5022218874" evidence="1">
    <location>
        <begin position="20"/>
        <end position="234"/>
    </location>
</feature>
<comment type="caution">
    <text evidence="2">The sequence shown here is derived from an EMBL/GenBank/DDBJ whole genome shotgun (WGS) entry which is preliminary data.</text>
</comment>
<feature type="signal peptide" evidence="1">
    <location>
        <begin position="1"/>
        <end position="19"/>
    </location>
</feature>
<evidence type="ECO:0000313" key="3">
    <source>
        <dbReference type="Proteomes" id="UP000318733"/>
    </source>
</evidence>
<sequence>MRNKYLFATLIISSLIVSSAYTYQSGKIIQINVDDLLNVRPVTTLTRGKLVVWDKGVDRENGYLTMAAALFNNETNPKAIPDDPLIPADQHHPAILLHYANNEGTKSQAKLLADTNSLTIKVPKHNYSDLYVCLTSAYGSSKIEYDLIYTDGAEVKQITVPDWANDVSADDPDFSYVVHDMAKWSNKSTLTETEHHNIHALNVHPDAKRVLTGVKFKNLSKTYMLFWAATGVVK</sequence>
<accession>A0A556MHL8</accession>
<evidence type="ECO:0000313" key="2">
    <source>
        <dbReference type="EMBL" id="TSJ39342.1"/>
    </source>
</evidence>
<proteinExistence type="predicted"/>
<dbReference type="EMBL" id="VLPK01000003">
    <property type="protein sequence ID" value="TSJ39342.1"/>
    <property type="molecule type" value="Genomic_DNA"/>
</dbReference>
<keyword evidence="1" id="KW-0732">Signal</keyword>
<organism evidence="2 3">
    <name type="scientific">Mucilaginibacter corticis</name>
    <dbReference type="NCBI Taxonomy" id="2597670"/>
    <lineage>
        <taxon>Bacteria</taxon>
        <taxon>Pseudomonadati</taxon>
        <taxon>Bacteroidota</taxon>
        <taxon>Sphingobacteriia</taxon>
        <taxon>Sphingobacteriales</taxon>
        <taxon>Sphingobacteriaceae</taxon>
        <taxon>Mucilaginibacter</taxon>
    </lineage>
</organism>
<dbReference type="Proteomes" id="UP000318733">
    <property type="component" value="Unassembled WGS sequence"/>
</dbReference>
<protein>
    <submittedName>
        <fullName evidence="2">Uncharacterized protein</fullName>
    </submittedName>
</protein>
<dbReference type="OrthoDB" id="792886at2"/>
<dbReference type="AlphaFoldDB" id="A0A556MHL8"/>
<evidence type="ECO:0000256" key="1">
    <source>
        <dbReference type="SAM" id="SignalP"/>
    </source>
</evidence>
<dbReference type="RefSeq" id="WP_144249379.1">
    <property type="nucleotide sequence ID" value="NZ_VLPK01000003.1"/>
</dbReference>
<reference evidence="2 3" key="1">
    <citation type="submission" date="2019-07" db="EMBL/GenBank/DDBJ databases">
        <authorList>
            <person name="Huq M.A."/>
        </authorList>
    </citation>
    <scope>NUCLEOTIDE SEQUENCE [LARGE SCALE GENOMIC DNA]</scope>
    <source>
        <strain evidence="2 3">MAH-19</strain>
    </source>
</reference>
<gene>
    <name evidence="2" type="ORF">FO440_16465</name>
</gene>